<dbReference type="EMBL" id="BAAARA010000008">
    <property type="protein sequence ID" value="GAA2349679.1"/>
    <property type="molecule type" value="Genomic_DNA"/>
</dbReference>
<gene>
    <name evidence="1" type="ORF">GCM10009854_29210</name>
</gene>
<comment type="caution">
    <text evidence="1">The sequence shown here is derived from an EMBL/GenBank/DDBJ whole genome shotgun (WGS) entry which is preliminary data.</text>
</comment>
<accession>A0ABN3GE48</accession>
<organism evidence="1 2">
    <name type="scientific">Saccharopolyspora halophila</name>
    <dbReference type="NCBI Taxonomy" id="405551"/>
    <lineage>
        <taxon>Bacteria</taxon>
        <taxon>Bacillati</taxon>
        <taxon>Actinomycetota</taxon>
        <taxon>Actinomycetes</taxon>
        <taxon>Pseudonocardiales</taxon>
        <taxon>Pseudonocardiaceae</taxon>
        <taxon>Saccharopolyspora</taxon>
    </lineage>
</organism>
<sequence length="97" mass="10773">MAKTCSPWCDQAADDPACRSCRLAPLGPGETGEAKLRQALAAVLFELKFYEKEVDVSTDLPFSFQVNDTRAELLDTIGAMRGWAETHLNEVEGRKQR</sequence>
<dbReference type="Proteomes" id="UP001501218">
    <property type="component" value="Unassembled WGS sequence"/>
</dbReference>
<proteinExistence type="predicted"/>
<evidence type="ECO:0000313" key="2">
    <source>
        <dbReference type="Proteomes" id="UP001501218"/>
    </source>
</evidence>
<keyword evidence="2" id="KW-1185">Reference proteome</keyword>
<reference evidence="1 2" key="1">
    <citation type="journal article" date="2019" name="Int. J. Syst. Evol. Microbiol.">
        <title>The Global Catalogue of Microorganisms (GCM) 10K type strain sequencing project: providing services to taxonomists for standard genome sequencing and annotation.</title>
        <authorList>
            <consortium name="The Broad Institute Genomics Platform"/>
            <consortium name="The Broad Institute Genome Sequencing Center for Infectious Disease"/>
            <person name="Wu L."/>
            <person name="Ma J."/>
        </authorList>
    </citation>
    <scope>NUCLEOTIDE SEQUENCE [LARGE SCALE GENOMIC DNA]</scope>
    <source>
        <strain evidence="1 2">JCM 16221</strain>
    </source>
</reference>
<protein>
    <recommendedName>
        <fullName evidence="3">Transcriptional regulator</fullName>
    </recommendedName>
</protein>
<evidence type="ECO:0008006" key="3">
    <source>
        <dbReference type="Google" id="ProtNLM"/>
    </source>
</evidence>
<name>A0ABN3GE48_9PSEU</name>
<evidence type="ECO:0000313" key="1">
    <source>
        <dbReference type="EMBL" id="GAA2349679.1"/>
    </source>
</evidence>